<evidence type="ECO:0000256" key="9">
    <source>
        <dbReference type="ARBA" id="ARBA00038120"/>
    </source>
</evidence>
<feature type="transmembrane region" description="Helical" evidence="11">
    <location>
        <begin position="323"/>
        <end position="345"/>
    </location>
</feature>
<dbReference type="GO" id="GO:0016117">
    <property type="term" value="P:carotenoid biosynthetic process"/>
    <property type="evidence" value="ECO:0007669"/>
    <property type="project" value="UniProtKB-KW"/>
</dbReference>
<dbReference type="InterPro" id="IPR029044">
    <property type="entry name" value="Nucleotide-diphossugar_trans"/>
</dbReference>
<dbReference type="SUPFAM" id="SSF53448">
    <property type="entry name" value="Nucleotide-diphospho-sugar transferases"/>
    <property type="match status" value="1"/>
</dbReference>
<keyword evidence="4 13" id="KW-0808">Transferase</keyword>
<keyword evidence="3" id="KW-0328">Glycosyltransferase</keyword>
<keyword evidence="14" id="KW-1185">Reference proteome</keyword>
<evidence type="ECO:0000256" key="6">
    <source>
        <dbReference type="ARBA" id="ARBA00023136"/>
    </source>
</evidence>
<feature type="domain" description="Glycosyltransferase 2-like" evidence="12">
    <location>
        <begin position="41"/>
        <end position="203"/>
    </location>
</feature>
<evidence type="ECO:0000256" key="4">
    <source>
        <dbReference type="ARBA" id="ARBA00022679"/>
    </source>
</evidence>
<dbReference type="Pfam" id="PF00535">
    <property type="entry name" value="Glycos_transf_2"/>
    <property type="match status" value="1"/>
</dbReference>
<evidence type="ECO:0000256" key="2">
    <source>
        <dbReference type="ARBA" id="ARBA00022475"/>
    </source>
</evidence>
<evidence type="ECO:0000256" key="8">
    <source>
        <dbReference type="ARBA" id="ARBA00037904"/>
    </source>
</evidence>
<keyword evidence="11" id="KW-1133">Transmembrane helix</keyword>
<keyword evidence="2" id="KW-1003">Cell membrane</keyword>
<dbReference type="GeneID" id="92959438"/>
<evidence type="ECO:0000259" key="12">
    <source>
        <dbReference type="Pfam" id="PF00535"/>
    </source>
</evidence>
<feature type="transmembrane region" description="Helical" evidence="11">
    <location>
        <begin position="297"/>
        <end position="317"/>
    </location>
</feature>
<evidence type="ECO:0000256" key="10">
    <source>
        <dbReference type="ARBA" id="ARBA00040345"/>
    </source>
</evidence>
<dbReference type="GO" id="GO:0016757">
    <property type="term" value="F:glycosyltransferase activity"/>
    <property type="evidence" value="ECO:0007669"/>
    <property type="project" value="UniProtKB-KW"/>
</dbReference>
<comment type="pathway">
    <text evidence="8">Carotenoid biosynthesis; staphyloxanthin biosynthesis; staphyloxanthin from farnesyl diphosphate: step 4/5.</text>
</comment>
<dbReference type="PANTHER" id="PTHR43646">
    <property type="entry name" value="GLYCOSYLTRANSFERASE"/>
    <property type="match status" value="1"/>
</dbReference>
<evidence type="ECO:0000256" key="11">
    <source>
        <dbReference type="SAM" id="Phobius"/>
    </source>
</evidence>
<comment type="similarity">
    <text evidence="9">Belongs to the glycosyltransferase 2 family. CrtQ subfamily.</text>
</comment>
<sequence length="368" mass="41414">MLGLILCILILPIGMISGMILFKKSTIPYNENSDIEHGKISVIIPARNEEKNLPNLLDSLFNQSVQPDEIIVIDDHSQDQTKHIAEEYGVTTFTAPPLPAGWTGKNWAVWNGYLRSSGDILLFLDADIQLAENAIQSLISAQKRQSGVLSVVPYHRAEKFYEKFAMVLNILGAFSFTSPFEKNNLQKGLYGACIVTTRDDYEKVGGHQMIRSEMLDDLNLGALFQNARIKVSNYIGTDLVSFRMYPNGIKSELEGFAKGAILSTSSLHPLTLSSIILWIIGLVSSQFCFLFFGSKYFIPLLIGYICFAIQIFYINHYIGSFGIVHPCFHFLSMLFFLAVIVYSLYQSVFRKKVIWKGRYIQVGRGDQS</sequence>
<evidence type="ECO:0000313" key="14">
    <source>
        <dbReference type="Proteomes" id="UP000040576"/>
    </source>
</evidence>
<protein>
    <recommendedName>
        <fullName evidence="10">4,4'-diaponeurosporenoate glycosyltransferase</fullName>
    </recommendedName>
</protein>
<reference evidence="13 14" key="1">
    <citation type="submission" date="2014-07" db="EMBL/GenBank/DDBJ databases">
        <authorList>
            <person name="Wibberg Daniel"/>
        </authorList>
    </citation>
    <scope>NUCLEOTIDE SEQUENCE [LARGE SCALE GENOMIC DNA]</scope>
</reference>
<dbReference type="Gene3D" id="3.90.550.10">
    <property type="entry name" value="Spore Coat Polysaccharide Biosynthesis Protein SpsA, Chain A"/>
    <property type="match status" value="1"/>
</dbReference>
<evidence type="ECO:0000313" key="13">
    <source>
        <dbReference type="EMBL" id="CEE00143.1"/>
    </source>
</evidence>
<dbReference type="Proteomes" id="UP000040576">
    <property type="component" value="Unassembled WGS sequence"/>
</dbReference>
<name>A0A090IUL7_9BACI</name>
<comment type="subcellular location">
    <subcellularLocation>
        <location evidence="1">Cell membrane</location>
    </subcellularLocation>
</comment>
<comment type="function">
    <text evidence="7">Catalyzes the glycosylation of 4,4'-diaponeurosporenoate, i.e. the esterification of glucose at the C1'' position with the carboxyl group of 4,4'-diaponeurosporenic acid, to form glycosyl-4,4'-diaponeurosporenoate. This is a step in the biosynthesis of staphyloxanthin, an orange pigment present in most staphylococci strains.</text>
</comment>
<feature type="transmembrane region" description="Helical" evidence="11">
    <location>
        <begin position="270"/>
        <end position="292"/>
    </location>
</feature>
<organism evidence="13 14">
    <name type="scientific">Caldibacillus thermoamylovorans</name>
    <dbReference type="NCBI Taxonomy" id="35841"/>
    <lineage>
        <taxon>Bacteria</taxon>
        <taxon>Bacillati</taxon>
        <taxon>Bacillota</taxon>
        <taxon>Bacilli</taxon>
        <taxon>Bacillales</taxon>
        <taxon>Bacillaceae</taxon>
        <taxon>Caldibacillus</taxon>
    </lineage>
</organism>
<dbReference type="EMBL" id="CCRF01000010">
    <property type="protein sequence ID" value="CEE00143.1"/>
    <property type="molecule type" value="Genomic_DNA"/>
</dbReference>
<evidence type="ECO:0000256" key="1">
    <source>
        <dbReference type="ARBA" id="ARBA00004236"/>
    </source>
</evidence>
<dbReference type="RefSeq" id="WP_034767309.1">
    <property type="nucleotide sequence ID" value="NZ_CCRF01000010.1"/>
</dbReference>
<dbReference type="AlphaFoldDB" id="A0A090IUL7"/>
<keyword evidence="6 11" id="KW-0472">Membrane</keyword>
<dbReference type="GO" id="GO:0005886">
    <property type="term" value="C:plasma membrane"/>
    <property type="evidence" value="ECO:0007669"/>
    <property type="project" value="UniProtKB-SubCell"/>
</dbReference>
<evidence type="ECO:0000256" key="3">
    <source>
        <dbReference type="ARBA" id="ARBA00022676"/>
    </source>
</evidence>
<evidence type="ECO:0000256" key="5">
    <source>
        <dbReference type="ARBA" id="ARBA00022746"/>
    </source>
</evidence>
<keyword evidence="5" id="KW-0125">Carotenoid biosynthesis</keyword>
<dbReference type="PANTHER" id="PTHR43646:SF2">
    <property type="entry name" value="GLYCOSYLTRANSFERASE 2-LIKE DOMAIN-CONTAINING PROTEIN"/>
    <property type="match status" value="1"/>
</dbReference>
<accession>A0A090IUL7</accession>
<gene>
    <name evidence="13" type="ORF">BT1A1_0282</name>
</gene>
<proteinExistence type="inferred from homology"/>
<keyword evidence="11" id="KW-0812">Transmembrane</keyword>
<dbReference type="InterPro" id="IPR001173">
    <property type="entry name" value="Glyco_trans_2-like"/>
</dbReference>
<evidence type="ECO:0000256" key="7">
    <source>
        <dbReference type="ARBA" id="ARBA00037281"/>
    </source>
</evidence>